<reference evidence="11 12" key="1">
    <citation type="submission" date="2021-05" db="EMBL/GenBank/DDBJ databases">
        <authorList>
            <person name="Zahm M."/>
            <person name="Klopp C."/>
            <person name="Cabau C."/>
            <person name="Kuhl H."/>
            <person name="Suciu R."/>
            <person name="Ciorpac M."/>
            <person name="Holostenco D."/>
            <person name="Gessner J."/>
            <person name="Wuertz S."/>
            <person name="Hohne C."/>
            <person name="Stock M."/>
            <person name="Gislard M."/>
            <person name="Lluch J."/>
            <person name="Milhes M."/>
            <person name="Lampietro C."/>
            <person name="Lopez Roques C."/>
            <person name="Donnadieu C."/>
            <person name="Du K."/>
            <person name="Schartl M."/>
            <person name="Guiguen Y."/>
        </authorList>
    </citation>
    <scope>NUCLEOTIDE SEQUENCE [LARGE SCALE GENOMIC DNA]</scope>
    <source>
        <strain evidence="11">Hh-F2</strain>
        <tissue evidence="11">Blood</tissue>
    </source>
</reference>
<feature type="compositionally biased region" description="Basic and acidic residues" evidence="10">
    <location>
        <begin position="245"/>
        <end position="256"/>
    </location>
</feature>
<evidence type="ECO:0000313" key="12">
    <source>
        <dbReference type="Proteomes" id="UP001369086"/>
    </source>
</evidence>
<feature type="region of interest" description="Disordered" evidence="10">
    <location>
        <begin position="43"/>
        <end position="68"/>
    </location>
</feature>
<evidence type="ECO:0000256" key="8">
    <source>
        <dbReference type="ARBA" id="ARBA00039511"/>
    </source>
</evidence>
<evidence type="ECO:0000256" key="7">
    <source>
        <dbReference type="ARBA" id="ARBA00037665"/>
    </source>
</evidence>
<keyword evidence="4" id="KW-0879">Wnt signaling pathway</keyword>
<comment type="caution">
    <text evidence="11">The sequence shown here is derived from an EMBL/GenBank/DDBJ whole genome shotgun (WGS) entry which is preliminary data.</text>
</comment>
<proteinExistence type="inferred from homology"/>
<evidence type="ECO:0000313" key="11">
    <source>
        <dbReference type="EMBL" id="KAK6486207.1"/>
    </source>
</evidence>
<keyword evidence="6" id="KW-0472">Membrane</keyword>
<feature type="region of interest" description="Disordered" evidence="10">
    <location>
        <begin position="1"/>
        <end position="22"/>
    </location>
</feature>
<organism evidence="11 12">
    <name type="scientific">Huso huso</name>
    <name type="common">Beluga</name>
    <name type="synonym">Acipenser huso</name>
    <dbReference type="NCBI Taxonomy" id="61971"/>
    <lineage>
        <taxon>Eukaryota</taxon>
        <taxon>Metazoa</taxon>
        <taxon>Chordata</taxon>
        <taxon>Craniata</taxon>
        <taxon>Vertebrata</taxon>
        <taxon>Euteleostomi</taxon>
        <taxon>Actinopterygii</taxon>
        <taxon>Chondrostei</taxon>
        <taxon>Acipenseriformes</taxon>
        <taxon>Acipenseridae</taxon>
        <taxon>Huso</taxon>
    </lineage>
</organism>
<feature type="compositionally biased region" description="Low complexity" evidence="10">
    <location>
        <begin position="8"/>
        <end position="21"/>
    </location>
</feature>
<evidence type="ECO:0000256" key="1">
    <source>
        <dbReference type="ARBA" id="ARBA00004202"/>
    </source>
</evidence>
<dbReference type="EMBL" id="JAHFZB010000009">
    <property type="protein sequence ID" value="KAK6486207.1"/>
    <property type="molecule type" value="Genomic_DNA"/>
</dbReference>
<comment type="function">
    <text evidence="7">Negative regulator of the canonical Wnt signaling pathway involved in neuroectodermal patterning. Acts by specifically binding phosphatidylinositol 4,5-bisphosphate (PtdIns(4,5)P2), translocating to the cell membrane and interacting with key regulators of the canonical Wnt signaling pathway, such as components of the beta-catenin destruction complex.</text>
</comment>
<evidence type="ECO:0000256" key="3">
    <source>
        <dbReference type="ARBA" id="ARBA00022475"/>
    </source>
</evidence>
<keyword evidence="5" id="KW-0446">Lipid-binding</keyword>
<accession>A0ABR0ZN07</accession>
<dbReference type="PANTHER" id="PTHR22237:SF1">
    <property type="entry name" value="APC MEMBRANE RECRUITMENT PROTEIN 2"/>
    <property type="match status" value="1"/>
</dbReference>
<feature type="region of interest" description="Disordered" evidence="10">
    <location>
        <begin position="429"/>
        <end position="666"/>
    </location>
</feature>
<feature type="compositionally biased region" description="Polar residues" evidence="10">
    <location>
        <begin position="191"/>
        <end position="203"/>
    </location>
</feature>
<feature type="compositionally biased region" description="Low complexity" evidence="10">
    <location>
        <begin position="289"/>
        <end position="303"/>
    </location>
</feature>
<feature type="region of interest" description="Disordered" evidence="10">
    <location>
        <begin position="120"/>
        <end position="144"/>
    </location>
</feature>
<evidence type="ECO:0000256" key="10">
    <source>
        <dbReference type="SAM" id="MobiDB-lite"/>
    </source>
</evidence>
<comment type="subcellular location">
    <subcellularLocation>
        <location evidence="1">Cell membrane</location>
        <topology evidence="1">Peripheral membrane protein</topology>
    </subcellularLocation>
</comment>
<sequence length="666" mass="70364">MDSHCECSEPPLSEQQQQQPSGKINKAAFKLFGKRKSGSAIPSIFGVKSKGEGKSSGQTRLARSKTHDGLAEVVLEGSKKEDCSSSEQLNAALFAKTDGSLAVTASGSVTKSLSFFSVLKKNGRGENSEPRASNRQKKGLKGLFSSMRWHKKEKNFKEEKGGEASDAQPGVIQPASLNASLEFIKEEVRQLPQSEPELSTEQAAQELPVVGSSEEPKASVLEEPEAAAAAADCASPLPELYNHVNKQEEAAAEHNEGQSQGEMGVTKEEGPGDTMAAEISGATQPPEPECSGSSSPESAPLSSGIPTTTVTPPEPSAADPPSEQSIDRICSMFADVTSLKSFDSLTGCGDIIADHEEEVGNGNRNGNGNGNGNAGGSVEKHPPALGKMRVFPKKNQSGSVVAYQGGGEEMASPDEVDETDLQGFWDMLPQTEELQSQPKEEAVQETSTKAVEEKVLKETAPLGKILGLSKIPVSGTSRGVRSNKGGEESREKDHQESVPNSDEGYWDSTTPGQEEESGSSGFAPKESIPRDSCSGDALYDLYVDPDESLAGVVSSDEEMSPMSTSEPKLAPSSSSSSETTFRSLKGSASLPRDSKIPISVKQIPSHSASHGALVPSLTPTAQQPPAKPEPPRTKIPVPRVIVRRTGNKTLGGSAGKHLAYQDHFKK</sequence>
<dbReference type="InterPro" id="IPR019003">
    <property type="entry name" value="AMER"/>
</dbReference>
<dbReference type="PANTHER" id="PTHR22237">
    <property type="entry name" value="APC MEMBRANE RECRUITMENT PROTEIN 2-RELATED"/>
    <property type="match status" value="1"/>
</dbReference>
<evidence type="ECO:0000256" key="4">
    <source>
        <dbReference type="ARBA" id="ARBA00022687"/>
    </source>
</evidence>
<dbReference type="Pfam" id="PF09422">
    <property type="entry name" value="AMER"/>
    <property type="match status" value="1"/>
</dbReference>
<comment type="similarity">
    <text evidence="2">Belongs to the Amer family.</text>
</comment>
<feature type="compositionally biased region" description="Basic and acidic residues" evidence="10">
    <location>
        <begin position="484"/>
        <end position="496"/>
    </location>
</feature>
<name>A0ABR0ZN07_HUSHU</name>
<evidence type="ECO:0000256" key="2">
    <source>
        <dbReference type="ARBA" id="ARBA00007750"/>
    </source>
</evidence>
<evidence type="ECO:0000256" key="6">
    <source>
        <dbReference type="ARBA" id="ARBA00023136"/>
    </source>
</evidence>
<feature type="region of interest" description="Disordered" evidence="10">
    <location>
        <begin position="188"/>
        <end position="329"/>
    </location>
</feature>
<feature type="region of interest" description="Disordered" evidence="10">
    <location>
        <begin position="357"/>
        <end position="393"/>
    </location>
</feature>
<keyword evidence="12" id="KW-1185">Reference proteome</keyword>
<dbReference type="Proteomes" id="UP001369086">
    <property type="component" value="Unassembled WGS sequence"/>
</dbReference>
<feature type="compositionally biased region" description="Gly residues" evidence="10">
    <location>
        <begin position="363"/>
        <end position="375"/>
    </location>
</feature>
<keyword evidence="3" id="KW-1003">Cell membrane</keyword>
<evidence type="ECO:0000256" key="5">
    <source>
        <dbReference type="ARBA" id="ARBA00023121"/>
    </source>
</evidence>
<gene>
    <name evidence="11" type="ORF">HHUSO_G12148</name>
</gene>
<evidence type="ECO:0000256" key="9">
    <source>
        <dbReference type="ARBA" id="ARBA00042108"/>
    </source>
</evidence>
<protein>
    <recommendedName>
        <fullName evidence="8">APC membrane recruitment protein 2</fullName>
    </recommendedName>
    <alternativeName>
        <fullName evidence="9">Protein FAM123A</fullName>
    </alternativeName>
</protein>